<protein>
    <submittedName>
        <fullName evidence="2">Glutathione S-transferase</fullName>
    </submittedName>
</protein>
<dbReference type="InterPro" id="IPR036249">
    <property type="entry name" value="Thioredoxin-like_sf"/>
</dbReference>
<dbReference type="PANTHER" id="PTHR43968">
    <property type="match status" value="1"/>
</dbReference>
<name>A0ABQ2JKG2_9SPHN</name>
<dbReference type="Pfam" id="PF13410">
    <property type="entry name" value="GST_C_2"/>
    <property type="match status" value="1"/>
</dbReference>
<reference evidence="3" key="1">
    <citation type="journal article" date="2019" name="Int. J. Syst. Evol. Microbiol.">
        <title>The Global Catalogue of Microorganisms (GCM) 10K type strain sequencing project: providing services to taxonomists for standard genome sequencing and annotation.</title>
        <authorList>
            <consortium name="The Broad Institute Genomics Platform"/>
            <consortium name="The Broad Institute Genome Sequencing Center for Infectious Disease"/>
            <person name="Wu L."/>
            <person name="Ma J."/>
        </authorList>
    </citation>
    <scope>NUCLEOTIDE SEQUENCE [LARGE SCALE GENOMIC DNA]</scope>
    <source>
        <strain evidence="3">CGMCC 1.6784</strain>
    </source>
</reference>
<dbReference type="EMBL" id="BMLK01000008">
    <property type="protein sequence ID" value="GGN49831.1"/>
    <property type="molecule type" value="Genomic_DNA"/>
</dbReference>
<sequence length="231" mass="25345">MEVKSMSGKADLGATIGATLTISSKTYSAWSLRGWLLCKLAGLDVAEQQVANDAANRAELLLLSPSVLVPRLSYMGASVWDTLAIAEFLNEQFPDAHMLPAEPIARAHCRSISGEIHSGFTNLRSALPMNLKVRHASFPVFSGARPDIERIEAIWNECMERYGGPFLFGEKPTVADAMYAPVATRFISYAVAVSPVSEAYCQTIAEWEPMKEWAAAARAEPEEMEELDVEF</sequence>
<gene>
    <name evidence="2" type="ORF">GCM10011349_20880</name>
</gene>
<feature type="domain" description="GST N-terminal" evidence="1">
    <location>
        <begin position="27"/>
        <end position="92"/>
    </location>
</feature>
<dbReference type="Gene3D" id="1.20.1050.10">
    <property type="match status" value="1"/>
</dbReference>
<dbReference type="Gene3D" id="3.40.30.10">
    <property type="entry name" value="Glutaredoxin"/>
    <property type="match status" value="1"/>
</dbReference>
<evidence type="ECO:0000313" key="2">
    <source>
        <dbReference type="EMBL" id="GGN49831.1"/>
    </source>
</evidence>
<comment type="caution">
    <text evidence="2">The sequence shown here is derived from an EMBL/GenBank/DDBJ whole genome shotgun (WGS) entry which is preliminary data.</text>
</comment>
<dbReference type="Proteomes" id="UP000605099">
    <property type="component" value="Unassembled WGS sequence"/>
</dbReference>
<evidence type="ECO:0000313" key="3">
    <source>
        <dbReference type="Proteomes" id="UP000605099"/>
    </source>
</evidence>
<dbReference type="InterPro" id="IPR050983">
    <property type="entry name" value="GST_Omega/HSP26"/>
</dbReference>
<accession>A0ABQ2JKG2</accession>
<dbReference type="SUPFAM" id="SSF52833">
    <property type="entry name" value="Thioredoxin-like"/>
    <property type="match status" value="1"/>
</dbReference>
<dbReference type="CDD" id="cd03194">
    <property type="entry name" value="GST_C_3"/>
    <property type="match status" value="1"/>
</dbReference>
<keyword evidence="3" id="KW-1185">Reference proteome</keyword>
<evidence type="ECO:0000259" key="1">
    <source>
        <dbReference type="Pfam" id="PF13409"/>
    </source>
</evidence>
<organism evidence="2 3">
    <name type="scientific">Novosphingobium indicum</name>
    <dbReference type="NCBI Taxonomy" id="462949"/>
    <lineage>
        <taxon>Bacteria</taxon>
        <taxon>Pseudomonadati</taxon>
        <taxon>Pseudomonadota</taxon>
        <taxon>Alphaproteobacteria</taxon>
        <taxon>Sphingomonadales</taxon>
        <taxon>Sphingomonadaceae</taxon>
        <taxon>Novosphingobium</taxon>
    </lineage>
</organism>
<proteinExistence type="predicted"/>
<dbReference type="InterPro" id="IPR004045">
    <property type="entry name" value="Glutathione_S-Trfase_N"/>
</dbReference>
<dbReference type="InterPro" id="IPR036282">
    <property type="entry name" value="Glutathione-S-Trfase_C_sf"/>
</dbReference>
<dbReference type="PANTHER" id="PTHR43968:SF6">
    <property type="entry name" value="GLUTATHIONE S-TRANSFERASE OMEGA"/>
    <property type="match status" value="1"/>
</dbReference>
<dbReference type="Pfam" id="PF13409">
    <property type="entry name" value="GST_N_2"/>
    <property type="match status" value="1"/>
</dbReference>
<dbReference type="SUPFAM" id="SSF47616">
    <property type="entry name" value="GST C-terminal domain-like"/>
    <property type="match status" value="1"/>
</dbReference>